<sequence>MGRLRHVAMASVAFALLLTGCATTQLQTQAKMTRTISLAPHVLEDKQVLLRVTGTEASVLELEAPLRQALKERGVTLVDKEDEAKIALHVNTLFANNLKEAANYSNAVGVGIVGGALSKASGNSSGDSILVGVGVALAMGIADRALADETYRAIIDISLRTKDKEAQTWLDEEKTRVIVEAVRMGLNVEEAKPIMEEKAIYQIAEILK</sequence>
<protein>
    <recommendedName>
        <fullName evidence="9">Conjugal transfer protein TraT</fullName>
    </recommendedName>
</protein>
<dbReference type="PROSITE" id="PS51257">
    <property type="entry name" value="PROKAR_LIPOPROTEIN"/>
    <property type="match status" value="1"/>
</dbReference>
<evidence type="ECO:0000256" key="1">
    <source>
        <dbReference type="ARBA" id="ARBA00004459"/>
    </source>
</evidence>
<comment type="caution">
    <text evidence="7">The sequence shown here is derived from an EMBL/GenBank/DDBJ whole genome shotgun (WGS) entry which is preliminary data.</text>
</comment>
<feature type="signal peptide" evidence="6">
    <location>
        <begin position="1"/>
        <end position="24"/>
    </location>
</feature>
<dbReference type="Proteomes" id="UP000703590">
    <property type="component" value="Unassembled WGS sequence"/>
</dbReference>
<reference evidence="8" key="1">
    <citation type="submission" date="2021-02" db="EMBL/GenBank/DDBJ databases">
        <title>Sulfurospirillum tamanensis sp. nov.</title>
        <authorList>
            <person name="Merkel A.Y."/>
        </authorList>
    </citation>
    <scope>NUCLEOTIDE SEQUENCE [LARGE SCALE GENOMIC DNA]</scope>
    <source>
        <strain evidence="8">T05b</strain>
    </source>
</reference>
<organism evidence="7 8">
    <name type="scientific">Sulfurospirillum tamanense</name>
    <dbReference type="NCBI Taxonomy" id="2813362"/>
    <lineage>
        <taxon>Bacteria</taxon>
        <taxon>Pseudomonadati</taxon>
        <taxon>Campylobacterota</taxon>
        <taxon>Epsilonproteobacteria</taxon>
        <taxon>Campylobacterales</taxon>
        <taxon>Sulfurospirillaceae</taxon>
        <taxon>Sulfurospirillum</taxon>
    </lineage>
</organism>
<evidence type="ECO:0000256" key="3">
    <source>
        <dbReference type="ARBA" id="ARBA00023136"/>
    </source>
</evidence>
<accession>A0ABS2WTJ9</accession>
<reference evidence="7 8" key="3">
    <citation type="submission" date="2021-02" db="EMBL/GenBank/DDBJ databases">
        <authorList>
            <person name="Merkel A.Y."/>
        </authorList>
    </citation>
    <scope>NUCLEOTIDE SEQUENCE [LARGE SCALE GENOMIC DNA]</scope>
    <source>
        <strain evidence="7 8">T05b</strain>
    </source>
</reference>
<keyword evidence="8" id="KW-1185">Reference proteome</keyword>
<keyword evidence="5" id="KW-0449">Lipoprotein</keyword>
<evidence type="ECO:0000256" key="6">
    <source>
        <dbReference type="SAM" id="SignalP"/>
    </source>
</evidence>
<feature type="chain" id="PRO_5045366019" description="Conjugal transfer protein TraT" evidence="6">
    <location>
        <begin position="25"/>
        <end position="208"/>
    </location>
</feature>
<evidence type="ECO:0000256" key="2">
    <source>
        <dbReference type="ARBA" id="ARBA00022729"/>
    </source>
</evidence>
<proteinExistence type="predicted"/>
<dbReference type="Pfam" id="PF05818">
    <property type="entry name" value="TraT"/>
    <property type="match status" value="1"/>
</dbReference>
<dbReference type="InterPro" id="IPR008874">
    <property type="entry name" value="TraT_complement-R"/>
</dbReference>
<gene>
    <name evidence="7" type="ORF">JWV37_09385</name>
</gene>
<evidence type="ECO:0000313" key="7">
    <source>
        <dbReference type="EMBL" id="MBN2964991.1"/>
    </source>
</evidence>
<evidence type="ECO:0008006" key="9">
    <source>
        <dbReference type="Google" id="ProtNLM"/>
    </source>
</evidence>
<reference evidence="7 8" key="2">
    <citation type="submission" date="2021-02" db="EMBL/GenBank/DDBJ databases">
        <title>Sulfurospirillum tamanensis sp. nov.</title>
        <authorList>
            <person name="Frolova A."/>
            <person name="Merkel A."/>
            <person name="Slobodkin A."/>
        </authorList>
    </citation>
    <scope>NUCLEOTIDE SEQUENCE [LARGE SCALE GENOMIC DNA]</scope>
    <source>
        <strain evidence="7 8">T05b</strain>
    </source>
</reference>
<evidence type="ECO:0000313" key="8">
    <source>
        <dbReference type="Proteomes" id="UP000703590"/>
    </source>
</evidence>
<name>A0ABS2WTJ9_9BACT</name>
<keyword evidence="4" id="KW-0564">Palmitate</keyword>
<keyword evidence="2 6" id="KW-0732">Signal</keyword>
<dbReference type="EMBL" id="JAFHKK010000021">
    <property type="protein sequence ID" value="MBN2964991.1"/>
    <property type="molecule type" value="Genomic_DNA"/>
</dbReference>
<keyword evidence="3" id="KW-0472">Membrane</keyword>
<dbReference type="RefSeq" id="WP_205459538.1">
    <property type="nucleotide sequence ID" value="NZ_JAFHKK010000021.1"/>
</dbReference>
<evidence type="ECO:0000256" key="5">
    <source>
        <dbReference type="ARBA" id="ARBA00023288"/>
    </source>
</evidence>
<comment type="subcellular location">
    <subcellularLocation>
        <location evidence="1">Cell outer membrane</location>
        <topology evidence="1">Lipid-anchor</topology>
    </subcellularLocation>
</comment>
<evidence type="ECO:0000256" key="4">
    <source>
        <dbReference type="ARBA" id="ARBA00023139"/>
    </source>
</evidence>